<dbReference type="PANTHER" id="PTHR46791">
    <property type="entry name" value="EXPRESSED PROTEIN"/>
    <property type="match status" value="1"/>
</dbReference>
<dbReference type="PANTHER" id="PTHR46791:SF13">
    <property type="entry name" value="CLR5 DOMAIN-CONTAINING PROTEIN"/>
    <property type="match status" value="1"/>
</dbReference>
<dbReference type="InterPro" id="IPR058913">
    <property type="entry name" value="Integrase_dom_put"/>
</dbReference>
<organism evidence="2 3">
    <name type="scientific">Tegillarca granosa</name>
    <name type="common">Malaysian cockle</name>
    <name type="synonym">Anadara granosa</name>
    <dbReference type="NCBI Taxonomy" id="220873"/>
    <lineage>
        <taxon>Eukaryota</taxon>
        <taxon>Metazoa</taxon>
        <taxon>Spiralia</taxon>
        <taxon>Lophotrochozoa</taxon>
        <taxon>Mollusca</taxon>
        <taxon>Bivalvia</taxon>
        <taxon>Autobranchia</taxon>
        <taxon>Pteriomorphia</taxon>
        <taxon>Arcoida</taxon>
        <taxon>Arcoidea</taxon>
        <taxon>Arcidae</taxon>
        <taxon>Tegillarca</taxon>
    </lineage>
</organism>
<name>A0ABQ9G1R0_TEGGR</name>
<sequence length="501" mass="58723">MIPLLTIAWKMEISQICKFYFHLGLEYKHILGFLAEIHGICLSMRTLKRILKHQGLFRKKFNTDILEAAMFIQDKITSTGNQQGYRWMHLQCTQHGITITRDNVQILMKLLDPIGVQIRQKKRLRRRQYFAKGPDFIWHLDSYDKLKRYGLCINGCIDGFSRYLIWLNVYTTSSNPRVIAGYYMEAVSSRKGCPSLMRGDKGTENGHVAHMQDFMTDRKGFIYGRSTGNQRIEMFWGFLRRQCCQYWIDALGLLEDVGLFDGGFLDRNLIQFCCMSLLQNSPHGRPVVMYMLPSSYNTRSYLHDVDQNKVDVCQEECTFRRQQVCDEDIDELCRILMEENVLAEPTTIEEAISLYSKLRYAFYQELQLISQICKFYFHLGLEYKHILGFLAEIHGICLSMRTLKRILKHQGLFRKKFNTDILEAAMFIQDKITSTGNQQGYRWMHLQCTQHGITITRDNVQILMKLLDPIGVQIRQKKRLRRRQYLQRAPISSGILTLTTS</sequence>
<dbReference type="Proteomes" id="UP001217089">
    <property type="component" value="Unassembled WGS sequence"/>
</dbReference>
<evidence type="ECO:0000259" key="1">
    <source>
        <dbReference type="Pfam" id="PF24764"/>
    </source>
</evidence>
<evidence type="ECO:0000313" key="3">
    <source>
        <dbReference type="Proteomes" id="UP001217089"/>
    </source>
</evidence>
<dbReference type="EMBL" id="JARBDR010000018">
    <property type="protein sequence ID" value="KAJ8322242.1"/>
    <property type="molecule type" value="Genomic_DNA"/>
</dbReference>
<protein>
    <recommendedName>
        <fullName evidence="1">Integrase core domain-containing protein</fullName>
    </recommendedName>
</protein>
<accession>A0ABQ9G1R0</accession>
<gene>
    <name evidence="2" type="ORF">KUTeg_000713</name>
</gene>
<proteinExistence type="predicted"/>
<reference evidence="2 3" key="1">
    <citation type="submission" date="2022-12" db="EMBL/GenBank/DDBJ databases">
        <title>Chromosome-level genome of Tegillarca granosa.</title>
        <authorList>
            <person name="Kim J."/>
        </authorList>
    </citation>
    <scope>NUCLEOTIDE SEQUENCE [LARGE SCALE GENOMIC DNA]</scope>
    <source>
        <strain evidence="2">Teg-2019</strain>
        <tissue evidence="2">Adductor muscle</tissue>
    </source>
</reference>
<feature type="domain" description="Integrase core" evidence="1">
    <location>
        <begin position="131"/>
        <end position="261"/>
    </location>
</feature>
<keyword evidence="3" id="KW-1185">Reference proteome</keyword>
<evidence type="ECO:0000313" key="2">
    <source>
        <dbReference type="EMBL" id="KAJ8322242.1"/>
    </source>
</evidence>
<comment type="caution">
    <text evidence="2">The sequence shown here is derived from an EMBL/GenBank/DDBJ whole genome shotgun (WGS) entry which is preliminary data.</text>
</comment>
<dbReference type="Pfam" id="PF24764">
    <property type="entry name" value="rva_4"/>
    <property type="match status" value="1"/>
</dbReference>